<feature type="domain" description="YCII-related" evidence="2">
    <location>
        <begin position="121"/>
        <end position="195"/>
    </location>
</feature>
<gene>
    <name evidence="3" type="ORF">DFH01_07690</name>
</gene>
<dbReference type="InterPro" id="IPR011008">
    <property type="entry name" value="Dimeric_a/b-barrel"/>
</dbReference>
<reference evidence="4" key="1">
    <citation type="submission" date="2018-05" db="EMBL/GenBank/DDBJ databases">
        <authorList>
            <person name="Du Z."/>
            <person name="Wang X."/>
        </authorList>
    </citation>
    <scope>NUCLEOTIDE SEQUENCE [LARGE SCALE GENOMIC DNA]</scope>
    <source>
        <strain evidence="4">CQN31</strain>
    </source>
</reference>
<comment type="similarity">
    <text evidence="1">Belongs to the YciI family.</text>
</comment>
<evidence type="ECO:0000256" key="1">
    <source>
        <dbReference type="ARBA" id="ARBA00007689"/>
    </source>
</evidence>
<evidence type="ECO:0000259" key="2">
    <source>
        <dbReference type="Pfam" id="PF03795"/>
    </source>
</evidence>
<dbReference type="PANTHER" id="PTHR33606:SF3">
    <property type="entry name" value="PROTEIN YCII"/>
    <property type="match status" value="1"/>
</dbReference>
<dbReference type="InterPro" id="IPR005545">
    <property type="entry name" value="YCII"/>
</dbReference>
<sequence>MTWLVLAFDGTDAGAPMRRMGARDAHVAFITAEAEAGRLLLGLPLHDEQGHSLGSMMVIAGERDALDDYLAAEPFATQDVWRRVETHPFRIAKLPYAPWPSPGSAMPGPRSHTIVVARDGDDPGAGERRLAARPAHVARLAGPAADGMVLFGGAILDAPDGRMTGSVAVTRHADHAAAQRFWAEDPYATQDVWRETGWYGTLLRPLPYHPLPR</sequence>
<dbReference type="AlphaFoldDB" id="A0A317FJ79"/>
<dbReference type="InterPro" id="IPR051807">
    <property type="entry name" value="Sec-metab_biosynth-assoc"/>
</dbReference>
<protein>
    <recommendedName>
        <fullName evidence="2">YCII-related domain-containing protein</fullName>
    </recommendedName>
</protein>
<name>A0A317FJ79_9PROT</name>
<dbReference type="EMBL" id="QGNA01000001">
    <property type="protein sequence ID" value="PWS39111.1"/>
    <property type="molecule type" value="Genomic_DNA"/>
</dbReference>
<dbReference type="RefSeq" id="WP_109869732.1">
    <property type="nucleotide sequence ID" value="NZ_QGNA01000001.1"/>
</dbReference>
<proteinExistence type="inferred from homology"/>
<organism evidence="3 4">
    <name type="scientific">Falsiroseomonas bella</name>
    <dbReference type="NCBI Taxonomy" id="2184016"/>
    <lineage>
        <taxon>Bacteria</taxon>
        <taxon>Pseudomonadati</taxon>
        <taxon>Pseudomonadota</taxon>
        <taxon>Alphaproteobacteria</taxon>
        <taxon>Acetobacterales</taxon>
        <taxon>Roseomonadaceae</taxon>
        <taxon>Falsiroseomonas</taxon>
    </lineage>
</organism>
<dbReference type="Proteomes" id="UP000245765">
    <property type="component" value="Unassembled WGS sequence"/>
</dbReference>
<dbReference type="Gene3D" id="3.30.70.1060">
    <property type="entry name" value="Dimeric alpha+beta barrel"/>
    <property type="match status" value="2"/>
</dbReference>
<evidence type="ECO:0000313" key="3">
    <source>
        <dbReference type="EMBL" id="PWS39111.1"/>
    </source>
</evidence>
<comment type="caution">
    <text evidence="3">The sequence shown here is derived from an EMBL/GenBank/DDBJ whole genome shotgun (WGS) entry which is preliminary data.</text>
</comment>
<dbReference type="OrthoDB" id="2293521at2"/>
<dbReference type="PANTHER" id="PTHR33606">
    <property type="entry name" value="PROTEIN YCII"/>
    <property type="match status" value="1"/>
</dbReference>
<evidence type="ECO:0000313" key="4">
    <source>
        <dbReference type="Proteomes" id="UP000245765"/>
    </source>
</evidence>
<accession>A0A317FJ79</accession>
<keyword evidence="4" id="KW-1185">Reference proteome</keyword>
<dbReference type="SUPFAM" id="SSF54909">
    <property type="entry name" value="Dimeric alpha+beta barrel"/>
    <property type="match status" value="2"/>
</dbReference>
<dbReference type="Pfam" id="PF03795">
    <property type="entry name" value="YCII"/>
    <property type="match status" value="1"/>
</dbReference>